<accession>T0JRZ0</accession>
<dbReference type="AlphaFoldDB" id="T0JRZ0"/>
<reference evidence="2" key="1">
    <citation type="journal article" date="2013" name="Mol. Plant Microbe Interact.">
        <title>Global aspects of pacC regulation of pathogenicity genes in Colletotrichum gloeosporioides as revealed by transcriptome analysis.</title>
        <authorList>
            <person name="Alkan N."/>
            <person name="Meng X."/>
            <person name="Friedlander G."/>
            <person name="Reuveni E."/>
            <person name="Sukno S."/>
            <person name="Sherman A."/>
            <person name="Thon M."/>
            <person name="Fluhr R."/>
            <person name="Prusky D."/>
        </authorList>
    </citation>
    <scope>NUCLEOTIDE SEQUENCE [LARGE SCALE GENOMIC DNA]</scope>
    <source>
        <strain evidence="2">Cg-14</strain>
    </source>
</reference>
<protein>
    <submittedName>
        <fullName evidence="1">Uncharacterized protein</fullName>
    </submittedName>
</protein>
<evidence type="ECO:0000313" key="2">
    <source>
        <dbReference type="Proteomes" id="UP000015530"/>
    </source>
</evidence>
<evidence type="ECO:0000313" key="1">
    <source>
        <dbReference type="EMBL" id="EQB43168.1"/>
    </source>
</evidence>
<dbReference type="EMBL" id="AMYD01004434">
    <property type="protein sequence ID" value="EQB43168.1"/>
    <property type="molecule type" value="Genomic_DNA"/>
</dbReference>
<proteinExistence type="predicted"/>
<comment type="caution">
    <text evidence="1">The sequence shown here is derived from an EMBL/GenBank/DDBJ whole genome shotgun (WGS) entry which is preliminary data.</text>
</comment>
<sequence length="27" mass="2865">MSLKLCASLPISSCPIQRALSVAFESI</sequence>
<dbReference type="HOGENOM" id="CLU_3415210_0_0_1"/>
<dbReference type="Proteomes" id="UP000015530">
    <property type="component" value="Unassembled WGS sequence"/>
</dbReference>
<name>T0JRZ0_COLGC</name>
<organism evidence="1 2">
    <name type="scientific">Colletotrichum gloeosporioides (strain Cg-14)</name>
    <name type="common">Anthracnose fungus</name>
    <name type="synonym">Glomerella cingulata</name>
    <dbReference type="NCBI Taxonomy" id="1237896"/>
    <lineage>
        <taxon>Eukaryota</taxon>
        <taxon>Fungi</taxon>
        <taxon>Dikarya</taxon>
        <taxon>Ascomycota</taxon>
        <taxon>Pezizomycotina</taxon>
        <taxon>Sordariomycetes</taxon>
        <taxon>Hypocreomycetidae</taxon>
        <taxon>Glomerellales</taxon>
        <taxon>Glomerellaceae</taxon>
        <taxon>Colletotrichum</taxon>
        <taxon>Colletotrichum gloeosporioides species complex</taxon>
    </lineage>
</organism>
<gene>
    <name evidence="1" type="ORF">CGLO_18214</name>
</gene>